<name>A0A1W2F5E9_9SPHI</name>
<dbReference type="InterPro" id="IPR035986">
    <property type="entry name" value="PKD_dom_sf"/>
</dbReference>
<protein>
    <recommendedName>
        <fullName evidence="2">Ig-like domain-containing protein</fullName>
    </recommendedName>
</protein>
<dbReference type="EMBL" id="FWYB01000022">
    <property type="protein sequence ID" value="SMD17170.1"/>
    <property type="molecule type" value="Genomic_DNA"/>
</dbReference>
<gene>
    <name evidence="3" type="ORF">SAMN04488101_1221</name>
</gene>
<dbReference type="InterPro" id="IPR013783">
    <property type="entry name" value="Ig-like_fold"/>
</dbReference>
<dbReference type="InterPro" id="IPR036179">
    <property type="entry name" value="Ig-like_dom_sf"/>
</dbReference>
<feature type="chain" id="PRO_5012099738" description="Ig-like domain-containing protein" evidence="1">
    <location>
        <begin position="30"/>
        <end position="1341"/>
    </location>
</feature>
<evidence type="ECO:0000256" key="1">
    <source>
        <dbReference type="SAM" id="SignalP"/>
    </source>
</evidence>
<dbReference type="Proteomes" id="UP000192678">
    <property type="component" value="Unassembled WGS sequence"/>
</dbReference>
<feature type="domain" description="Ig-like" evidence="2">
    <location>
        <begin position="1188"/>
        <end position="1264"/>
    </location>
</feature>
<evidence type="ECO:0000259" key="2">
    <source>
        <dbReference type="Pfam" id="PF19081"/>
    </source>
</evidence>
<dbReference type="SUPFAM" id="SSF49299">
    <property type="entry name" value="PKD domain"/>
    <property type="match status" value="1"/>
</dbReference>
<reference evidence="3 4" key="1">
    <citation type="submission" date="2017-04" db="EMBL/GenBank/DDBJ databases">
        <authorList>
            <person name="Afonso C.L."/>
            <person name="Miller P.J."/>
            <person name="Scott M.A."/>
            <person name="Spackman E."/>
            <person name="Goraichik I."/>
            <person name="Dimitrov K.M."/>
            <person name="Suarez D.L."/>
            <person name="Swayne D.E."/>
        </authorList>
    </citation>
    <scope>NUCLEOTIDE SEQUENCE [LARGE SCALE GENOMIC DNA]</scope>
    <source>
        <strain evidence="3 4">DSM 19625</strain>
    </source>
</reference>
<keyword evidence="1" id="KW-0732">Signal</keyword>
<evidence type="ECO:0000313" key="4">
    <source>
        <dbReference type="Proteomes" id="UP000192678"/>
    </source>
</evidence>
<feature type="signal peptide" evidence="1">
    <location>
        <begin position="1"/>
        <end position="29"/>
    </location>
</feature>
<dbReference type="Gene3D" id="2.60.40.10">
    <property type="entry name" value="Immunoglobulins"/>
    <property type="match status" value="5"/>
</dbReference>
<dbReference type="Pfam" id="PF19081">
    <property type="entry name" value="Ig_7"/>
    <property type="match status" value="2"/>
</dbReference>
<keyword evidence="4" id="KW-1185">Reference proteome</keyword>
<sequence length="1341" mass="142342">MPGFVSLHRSIYCLFLLFCLLINLPGAFADGSRDLYPVGAQGNRAFLYSSTGSPSAYFPFKTSGTHYVYANVGEYINLASSSQGKGNSRIRYTSPSGVQNTTTLGVIASRTEELAGPRFPTQGAGGNRYKPFSFQVGAGDGGVWKIEFIPPGTSEPDAEDILAKSSWSQSNSVALISAWDISVCDAAGSNWIYGRVYTNVFNLRLSKDLNNSSKAYHGVNYVLTQDGRAYRVKNNGNNGYAFTFFSNNRGFIDAAGNPTYKSLNTTTIADKVKDPRTQDDTLRNLVTHKLFYRPPAADLPETAPVAVDGVTPSKTWLKKEAIVPNITGIGFTGSEGTVGQASQKGGIISFTANVAGTYKITLPLGSGKDRVLNGPAAAGVNSIVWDGRDAFNNVVPGGLIVPEVKVSLASAEVHFPFIDMEINPNGIVIELTENTTLYKVDSTSTDESVYSDRVYWDDSDISGGLSTEISNPKVNNVDGISSRTNGHIWGTYSDDSMSGNSGTGQYSFGNERAMDTYAYILSKEEAKPLNVTIKVADLEVVSIIPTINIATPNQVSYQIKVRNSGGSDVVGARFDFKILAGVTFNGVSCSFTNPSGAENNIIQTINEYQSNLDLPANCLVTYTIVGTIDPSVLGQDIRVEASIMRPKDVTDPDATNTEFSLAPSNPHDECLNGTLTEGCNNIKYNTLDRQELCVNSSITPIEYILEPGGTEAEIQDPLPSGLTASFVGGKLTITGTPTAPGSFTITLNTKGSIKEKKTFFLFVYPKAATSDIIINDKAICKGETAELTANLADGTLISNGVFNWYSDATLATKLYTGATYSVSPVITTTYFVTVKGDNTCENEAGTAKAVTVTVNPLPDAPEITGTTVICEGDVAVLTSELATSYQWYFNESVIPTATDRTYDAKAAGRYTVIVTNVSGCSSPVSNEIVVTVNPLPVKPGITGTAAICDGDVTILSTVAAITYQWYFNGSVIQDAISQTYKTKVAGRYTVITTNGSGCFSPVSEEFVVTVNPLPTIVSQPLATPVCEGTDAVYSVTSNATDTYQWQYEDGGVWKNFVDGGNISGATNATLKISAIPLTDDGKKIKVVVSSEFGCSIESNEVVVTVNKAADRPFIYGSNIICKGGSIVLTCGSDDEVFQWYFNGSIIADATNSTYHATKAGKYTVTVANALGCYSQQSEDFEVTVVELPLTPTIAYDGLTVCEGSTVKLTSSPAAKYQWYLGGVEIIGATNQEYTATASGNYSVLVTNAGGCSKTSTRVSVVISPLPPTPGVTVTTTTTFCAGGSVILTSDAVTGNQWYLDGNAIAGATGTTYEAKIAGKYTVVVTDGMPCSSLISNEIVVT</sequence>
<feature type="domain" description="Ig-like" evidence="2">
    <location>
        <begin position="775"/>
        <end position="856"/>
    </location>
</feature>
<dbReference type="STRING" id="475255.SAMN04488101_1221"/>
<evidence type="ECO:0000313" key="3">
    <source>
        <dbReference type="EMBL" id="SMD17170.1"/>
    </source>
</evidence>
<organism evidence="3 4">
    <name type="scientific">Pedobacter nyackensis</name>
    <dbReference type="NCBI Taxonomy" id="475255"/>
    <lineage>
        <taxon>Bacteria</taxon>
        <taxon>Pseudomonadati</taxon>
        <taxon>Bacteroidota</taxon>
        <taxon>Sphingobacteriia</taxon>
        <taxon>Sphingobacteriales</taxon>
        <taxon>Sphingobacteriaceae</taxon>
        <taxon>Pedobacter</taxon>
    </lineage>
</organism>
<accession>A0A1W2F5E9</accession>
<dbReference type="InterPro" id="IPR044023">
    <property type="entry name" value="Ig_7"/>
</dbReference>
<dbReference type="SUPFAM" id="SSF48726">
    <property type="entry name" value="Immunoglobulin"/>
    <property type="match status" value="1"/>
</dbReference>
<proteinExistence type="predicted"/>
<feature type="non-terminal residue" evidence="3">
    <location>
        <position position="1341"/>
    </location>
</feature>